<dbReference type="SUPFAM" id="SSF53474">
    <property type="entry name" value="alpha/beta-Hydrolases"/>
    <property type="match status" value="1"/>
</dbReference>
<evidence type="ECO:0000313" key="1">
    <source>
        <dbReference type="EMBL" id="MDV7216396.1"/>
    </source>
</evidence>
<protein>
    <recommendedName>
        <fullName evidence="3">Alpha/beta hydrolase</fullName>
    </recommendedName>
</protein>
<accession>A0ABU4F8V0</accession>
<dbReference type="Gene3D" id="3.40.50.1820">
    <property type="entry name" value="alpha/beta hydrolase"/>
    <property type="match status" value="1"/>
</dbReference>
<dbReference type="EMBL" id="JAWMAJ010000026">
    <property type="protein sequence ID" value="MDV7216396.1"/>
    <property type="molecule type" value="Genomic_DNA"/>
</dbReference>
<evidence type="ECO:0008006" key="3">
    <source>
        <dbReference type="Google" id="ProtNLM"/>
    </source>
</evidence>
<reference evidence="1 2" key="1">
    <citation type="submission" date="2023-10" db="EMBL/GenBank/DDBJ databases">
        <title>Characterization of rhizosphere-enriched actinobacteria from wheat plants lab-grown on chernevaya soil.</title>
        <authorList>
            <person name="Tikhonova E.N."/>
            <person name="Konopkin A."/>
            <person name="Kravchenko I.K."/>
        </authorList>
    </citation>
    <scope>NUCLEOTIDE SEQUENCE [LARGE SCALE GENOMIC DNA]</scope>
    <source>
        <strain evidence="1 2">RR29</strain>
    </source>
</reference>
<dbReference type="Proteomes" id="UP001187346">
    <property type="component" value="Unassembled WGS sequence"/>
</dbReference>
<comment type="caution">
    <text evidence="1">The sequence shown here is derived from an EMBL/GenBank/DDBJ whole genome shotgun (WGS) entry which is preliminary data.</text>
</comment>
<evidence type="ECO:0000313" key="2">
    <source>
        <dbReference type="Proteomes" id="UP001187346"/>
    </source>
</evidence>
<organism evidence="1 2">
    <name type="scientific">Streptomyces prunicolor</name>
    <dbReference type="NCBI Taxonomy" id="67348"/>
    <lineage>
        <taxon>Bacteria</taxon>
        <taxon>Bacillati</taxon>
        <taxon>Actinomycetota</taxon>
        <taxon>Actinomycetes</taxon>
        <taxon>Kitasatosporales</taxon>
        <taxon>Streptomycetaceae</taxon>
        <taxon>Streptomyces</taxon>
    </lineage>
</organism>
<sequence>MQGAAPEVQQLVADLLTPMPGDYFLDPAERPAVTTLGIPLHYLLGDEDHALPHPGELFAQRAGLTPIAVPGTHEGLLTHPEEIAKAILAVD</sequence>
<gene>
    <name evidence="1" type="ORF">R5A26_10565</name>
</gene>
<keyword evidence="2" id="KW-1185">Reference proteome</keyword>
<name>A0ABU4F8V0_9ACTN</name>
<proteinExistence type="predicted"/>
<dbReference type="RefSeq" id="WP_317771020.1">
    <property type="nucleotide sequence ID" value="NZ_JAWMAJ010000026.1"/>
</dbReference>
<dbReference type="InterPro" id="IPR029058">
    <property type="entry name" value="AB_hydrolase_fold"/>
</dbReference>